<name>A0A165GZE2_EXIGL</name>
<feature type="non-terminal residue" evidence="3">
    <location>
        <position position="130"/>
    </location>
</feature>
<evidence type="ECO:0000313" key="4">
    <source>
        <dbReference type="Proteomes" id="UP000077266"/>
    </source>
</evidence>
<keyword evidence="1" id="KW-0812">Transmembrane</keyword>
<feature type="domain" description="DUF6535" evidence="2">
    <location>
        <begin position="1"/>
        <end position="130"/>
    </location>
</feature>
<feature type="transmembrane region" description="Helical" evidence="1">
    <location>
        <begin position="111"/>
        <end position="129"/>
    </location>
</feature>
<dbReference type="Proteomes" id="UP000077266">
    <property type="component" value="Unassembled WGS sequence"/>
</dbReference>
<evidence type="ECO:0000313" key="3">
    <source>
        <dbReference type="EMBL" id="KZV91223.1"/>
    </source>
</evidence>
<organism evidence="3 4">
    <name type="scientific">Exidia glandulosa HHB12029</name>
    <dbReference type="NCBI Taxonomy" id="1314781"/>
    <lineage>
        <taxon>Eukaryota</taxon>
        <taxon>Fungi</taxon>
        <taxon>Dikarya</taxon>
        <taxon>Basidiomycota</taxon>
        <taxon>Agaricomycotina</taxon>
        <taxon>Agaricomycetes</taxon>
        <taxon>Auriculariales</taxon>
        <taxon>Exidiaceae</taxon>
        <taxon>Exidia</taxon>
    </lineage>
</organism>
<protein>
    <recommendedName>
        <fullName evidence="2">DUF6535 domain-containing protein</fullName>
    </recommendedName>
</protein>
<feature type="non-terminal residue" evidence="3">
    <location>
        <position position="1"/>
    </location>
</feature>
<dbReference type="EMBL" id="KV426032">
    <property type="protein sequence ID" value="KZV91223.1"/>
    <property type="molecule type" value="Genomic_DNA"/>
</dbReference>
<evidence type="ECO:0000256" key="1">
    <source>
        <dbReference type="SAM" id="Phobius"/>
    </source>
</evidence>
<dbReference type="AlphaFoldDB" id="A0A165GZE2"/>
<reference evidence="3 4" key="1">
    <citation type="journal article" date="2016" name="Mol. Biol. Evol.">
        <title>Comparative Genomics of Early-Diverging Mushroom-Forming Fungi Provides Insights into the Origins of Lignocellulose Decay Capabilities.</title>
        <authorList>
            <person name="Nagy L.G."/>
            <person name="Riley R."/>
            <person name="Tritt A."/>
            <person name="Adam C."/>
            <person name="Daum C."/>
            <person name="Floudas D."/>
            <person name="Sun H."/>
            <person name="Yadav J.S."/>
            <person name="Pangilinan J."/>
            <person name="Larsson K.H."/>
            <person name="Matsuura K."/>
            <person name="Barry K."/>
            <person name="Labutti K."/>
            <person name="Kuo R."/>
            <person name="Ohm R.A."/>
            <person name="Bhattacharya S.S."/>
            <person name="Shirouzu T."/>
            <person name="Yoshinaga Y."/>
            <person name="Martin F.M."/>
            <person name="Grigoriev I.V."/>
            <person name="Hibbett D.S."/>
        </authorList>
    </citation>
    <scope>NUCLEOTIDE SEQUENCE [LARGE SCALE GENOMIC DNA]</scope>
    <source>
        <strain evidence="3 4">HHB12029</strain>
    </source>
</reference>
<keyword evidence="1" id="KW-1133">Transmembrane helix</keyword>
<feature type="transmembrane region" description="Helical" evidence="1">
    <location>
        <begin position="54"/>
        <end position="76"/>
    </location>
</feature>
<evidence type="ECO:0000259" key="2">
    <source>
        <dbReference type="Pfam" id="PF20153"/>
    </source>
</evidence>
<dbReference type="OrthoDB" id="3235960at2759"/>
<proteinExistence type="predicted"/>
<dbReference type="InParanoid" id="A0A165GZE2"/>
<sequence length="130" mass="14712">LFSAIVTAFIIESYKLMQPDFTELTYYALAHSTSNASSLETFVVPSDARLVNCLWLASLISSLLTSLIGILAKQWLVAYTSDLPLKETAREWACTRQFRYDALRTWRVPELIAWLPVLLHVAFLLFLAGL</sequence>
<accession>A0A165GZE2</accession>
<dbReference type="Pfam" id="PF20153">
    <property type="entry name" value="DUF6535"/>
    <property type="match status" value="1"/>
</dbReference>
<dbReference type="InterPro" id="IPR045338">
    <property type="entry name" value="DUF6535"/>
</dbReference>
<gene>
    <name evidence="3" type="ORF">EXIGLDRAFT_577276</name>
</gene>
<keyword evidence="4" id="KW-1185">Reference proteome</keyword>
<keyword evidence="1" id="KW-0472">Membrane</keyword>